<feature type="transmembrane region" description="Helical" evidence="10">
    <location>
        <begin position="239"/>
        <end position="259"/>
    </location>
</feature>
<evidence type="ECO:0000313" key="13">
    <source>
        <dbReference type="Proteomes" id="UP000291343"/>
    </source>
</evidence>
<evidence type="ECO:0000256" key="5">
    <source>
        <dbReference type="ARBA" id="ARBA00023040"/>
    </source>
</evidence>
<proteinExistence type="predicted"/>
<keyword evidence="13" id="KW-1185">Reference proteome</keyword>
<feature type="transmembrane region" description="Helical" evidence="10">
    <location>
        <begin position="200"/>
        <end position="218"/>
    </location>
</feature>
<dbReference type="EMBL" id="QKKF02012532">
    <property type="protein sequence ID" value="RZF43657.1"/>
    <property type="molecule type" value="Genomic_DNA"/>
</dbReference>
<dbReference type="GO" id="GO:0007189">
    <property type="term" value="P:adenylate cyclase-activating G protein-coupled receptor signaling pathway"/>
    <property type="evidence" value="ECO:0007669"/>
    <property type="project" value="TreeGrafter"/>
</dbReference>
<evidence type="ECO:0000256" key="9">
    <source>
        <dbReference type="ARBA" id="ARBA00023224"/>
    </source>
</evidence>
<evidence type="ECO:0000256" key="7">
    <source>
        <dbReference type="ARBA" id="ARBA00023170"/>
    </source>
</evidence>
<feature type="transmembrane region" description="Helical" evidence="10">
    <location>
        <begin position="143"/>
        <end position="163"/>
    </location>
</feature>
<keyword evidence="4 10" id="KW-1133">Transmembrane helix</keyword>
<evidence type="ECO:0000313" key="12">
    <source>
        <dbReference type="EMBL" id="RZF43657.1"/>
    </source>
</evidence>
<comment type="caution">
    <text evidence="12">The sequence shown here is derived from an EMBL/GenBank/DDBJ whole genome shotgun (WGS) entry which is preliminary data.</text>
</comment>
<dbReference type="SUPFAM" id="SSF81321">
    <property type="entry name" value="Family A G protein-coupled receptor-like"/>
    <property type="match status" value="1"/>
</dbReference>
<dbReference type="GO" id="GO:0005886">
    <property type="term" value="C:plasma membrane"/>
    <property type="evidence" value="ECO:0007669"/>
    <property type="project" value="UniProtKB-SubCell"/>
</dbReference>
<keyword evidence="5" id="KW-0297">G-protein coupled receptor</keyword>
<dbReference type="OrthoDB" id="5959154at2759"/>
<keyword evidence="3 10" id="KW-0812">Transmembrane</keyword>
<organism evidence="12 13">
    <name type="scientific">Laodelphax striatellus</name>
    <name type="common">Small brown planthopper</name>
    <name type="synonym">Delphax striatella</name>
    <dbReference type="NCBI Taxonomy" id="195883"/>
    <lineage>
        <taxon>Eukaryota</taxon>
        <taxon>Metazoa</taxon>
        <taxon>Ecdysozoa</taxon>
        <taxon>Arthropoda</taxon>
        <taxon>Hexapoda</taxon>
        <taxon>Insecta</taxon>
        <taxon>Pterygota</taxon>
        <taxon>Neoptera</taxon>
        <taxon>Paraneoptera</taxon>
        <taxon>Hemiptera</taxon>
        <taxon>Auchenorrhyncha</taxon>
        <taxon>Fulgoroidea</taxon>
        <taxon>Delphacidae</taxon>
        <taxon>Criomorphinae</taxon>
        <taxon>Laodelphax</taxon>
    </lineage>
</organism>
<protein>
    <recommendedName>
        <fullName evidence="11">G-protein coupled receptors family 1 profile domain-containing protein</fullName>
    </recommendedName>
</protein>
<comment type="subcellular location">
    <subcellularLocation>
        <location evidence="1">Cell membrane</location>
        <topology evidence="1">Multi-pass membrane protein</topology>
    </subcellularLocation>
</comment>
<evidence type="ECO:0000256" key="8">
    <source>
        <dbReference type="ARBA" id="ARBA00023180"/>
    </source>
</evidence>
<feature type="transmembrane region" description="Helical" evidence="10">
    <location>
        <begin position="26"/>
        <end position="48"/>
    </location>
</feature>
<keyword evidence="6 10" id="KW-0472">Membrane</keyword>
<dbReference type="Gene3D" id="1.20.1070.10">
    <property type="entry name" value="Rhodopsin 7-helix transmembrane proteins"/>
    <property type="match status" value="2"/>
</dbReference>
<dbReference type="Proteomes" id="UP000291343">
    <property type="component" value="Unassembled WGS sequence"/>
</dbReference>
<dbReference type="GO" id="GO:0007204">
    <property type="term" value="P:positive regulation of cytosolic calcium ion concentration"/>
    <property type="evidence" value="ECO:0007669"/>
    <property type="project" value="TreeGrafter"/>
</dbReference>
<dbReference type="PANTHER" id="PTHR11866">
    <property type="entry name" value="G-PROTEIN COUPLED RECEPTOR FAMILY 1 MEMBER"/>
    <property type="match status" value="1"/>
</dbReference>
<feature type="domain" description="G-protein coupled receptors family 1 profile" evidence="11">
    <location>
        <begin position="111"/>
        <end position="258"/>
    </location>
</feature>
<dbReference type="AlphaFoldDB" id="A0A482XD84"/>
<keyword evidence="2" id="KW-1003">Cell membrane</keyword>
<dbReference type="InterPro" id="IPR017452">
    <property type="entry name" value="GPCR_Rhodpsn_7TM"/>
</dbReference>
<keyword evidence="9" id="KW-0807">Transducer</keyword>
<evidence type="ECO:0000256" key="1">
    <source>
        <dbReference type="ARBA" id="ARBA00004651"/>
    </source>
</evidence>
<evidence type="ECO:0000256" key="6">
    <source>
        <dbReference type="ARBA" id="ARBA00023136"/>
    </source>
</evidence>
<evidence type="ECO:0000256" key="4">
    <source>
        <dbReference type="ARBA" id="ARBA00022989"/>
    </source>
</evidence>
<dbReference type="InParanoid" id="A0A482XD84"/>
<keyword evidence="8" id="KW-0325">Glycoprotein</keyword>
<name>A0A482XD84_LAOST</name>
<evidence type="ECO:0000256" key="2">
    <source>
        <dbReference type="ARBA" id="ARBA00022475"/>
    </source>
</evidence>
<keyword evidence="7" id="KW-0675">Receptor</keyword>
<dbReference type="FunCoup" id="A0A482XD84">
    <property type="interactions" value="90"/>
</dbReference>
<accession>A0A482XD84</accession>
<dbReference type="PROSITE" id="PS50262">
    <property type="entry name" value="G_PROTEIN_RECEP_F1_2"/>
    <property type="match status" value="1"/>
</dbReference>
<gene>
    <name evidence="12" type="ORF">LSTR_LSTR009254</name>
</gene>
<dbReference type="GO" id="GO:0004930">
    <property type="term" value="F:G protein-coupled receptor activity"/>
    <property type="evidence" value="ECO:0007669"/>
    <property type="project" value="UniProtKB-KW"/>
</dbReference>
<evidence type="ECO:0000259" key="11">
    <source>
        <dbReference type="PROSITE" id="PS50262"/>
    </source>
</evidence>
<dbReference type="STRING" id="195883.A0A482XD84"/>
<reference evidence="12 13" key="1">
    <citation type="journal article" date="2017" name="Gigascience">
        <title>Genome sequence of the small brown planthopper, Laodelphax striatellus.</title>
        <authorList>
            <person name="Zhu J."/>
            <person name="Jiang F."/>
            <person name="Wang X."/>
            <person name="Yang P."/>
            <person name="Bao Y."/>
            <person name="Zhao W."/>
            <person name="Wang W."/>
            <person name="Lu H."/>
            <person name="Wang Q."/>
            <person name="Cui N."/>
            <person name="Li J."/>
            <person name="Chen X."/>
            <person name="Luo L."/>
            <person name="Yu J."/>
            <person name="Kang L."/>
            <person name="Cui F."/>
        </authorList>
    </citation>
    <scope>NUCLEOTIDE SEQUENCE [LARGE SCALE GENOMIC DNA]</scope>
    <source>
        <strain evidence="12">Lst14</strain>
    </source>
</reference>
<evidence type="ECO:0000256" key="3">
    <source>
        <dbReference type="ARBA" id="ARBA00022692"/>
    </source>
</evidence>
<evidence type="ECO:0000256" key="10">
    <source>
        <dbReference type="SAM" id="Phobius"/>
    </source>
</evidence>
<feature type="transmembrane region" description="Helical" evidence="10">
    <location>
        <begin position="100"/>
        <end position="122"/>
    </location>
</feature>
<dbReference type="InterPro" id="IPR008365">
    <property type="entry name" value="Prostanoid_rcpt"/>
</dbReference>
<sequence>MEAAINSSAIPAQLAATRHLSVSGQVVITCFYVAGLAGNAAALAILCRGSWQPRNALHRLMLRCLAANDLTALLGMALQMHLQLYVPGIAQQLWFCRFRVLWRIFGLGSGCVAIVMAVERWFALTRPFFYQKYITLRVIRRAIFSLWAGTLLCVCIVCCNLAVMRALCRTNRSSKKQRVLTRRISRNQSLSYDACTREELAFARLMAILCVVFVLCWMPQMISIPMAQMNPNSYLSKMFFRTADILMALHFTLDPYIYVLQKWPLFRSLCSGKPSSRMNSLKTTQDNLVPH</sequence>
<dbReference type="PANTHER" id="PTHR11866:SF16">
    <property type="entry name" value="PROSTAGLANDIN E2 RECEPTOR EP4 SUBTYPE-LIKE PROTEIN"/>
    <property type="match status" value="1"/>
</dbReference>